<dbReference type="Pfam" id="PF17648">
    <property type="entry name" value="Luciferase"/>
    <property type="match status" value="1"/>
</dbReference>
<accession>A0ABD5TSN0</accession>
<sequence length="133" mass="15066">MENKDTQERGTSREQITELVSSWPGITVDEGRFNSTSFKLAGREIGHLHPRLADIDYPQSLRNQLIADGLTEQHHAVPEHPNATTFHIESADDIDHVVWLFRLSYLIHVAIQQEVGKGKSESVDIDVQKELDL</sequence>
<protein>
    <submittedName>
        <fullName evidence="2">Luciferase family protein</fullName>
    </submittedName>
</protein>
<dbReference type="Proteomes" id="UP001596408">
    <property type="component" value="Unassembled WGS sequence"/>
</dbReference>
<proteinExistence type="predicted"/>
<reference evidence="2 3" key="1">
    <citation type="journal article" date="2019" name="Int. J. Syst. Evol. Microbiol.">
        <title>The Global Catalogue of Microorganisms (GCM) 10K type strain sequencing project: providing services to taxonomists for standard genome sequencing and annotation.</title>
        <authorList>
            <consortium name="The Broad Institute Genomics Platform"/>
            <consortium name="The Broad Institute Genome Sequencing Center for Infectious Disease"/>
            <person name="Wu L."/>
            <person name="Ma J."/>
        </authorList>
    </citation>
    <scope>NUCLEOTIDE SEQUENCE [LARGE SCALE GENOMIC DNA]</scope>
    <source>
        <strain evidence="2 3">YIM 94188</strain>
    </source>
</reference>
<dbReference type="AlphaFoldDB" id="A0ABD5TSN0"/>
<dbReference type="InterPro" id="IPR040841">
    <property type="entry name" value="Luciferase_dom"/>
</dbReference>
<evidence type="ECO:0000313" key="2">
    <source>
        <dbReference type="EMBL" id="MFC6823625.1"/>
    </source>
</evidence>
<organism evidence="2 3">
    <name type="scientific">Halopelagius fulvigenes</name>
    <dbReference type="NCBI Taxonomy" id="1198324"/>
    <lineage>
        <taxon>Archaea</taxon>
        <taxon>Methanobacteriati</taxon>
        <taxon>Methanobacteriota</taxon>
        <taxon>Stenosarchaea group</taxon>
        <taxon>Halobacteria</taxon>
        <taxon>Halobacteriales</taxon>
        <taxon>Haloferacaceae</taxon>
    </lineage>
</organism>
<name>A0ABD5TSN0_9EURY</name>
<evidence type="ECO:0000313" key="3">
    <source>
        <dbReference type="Proteomes" id="UP001596408"/>
    </source>
</evidence>
<evidence type="ECO:0000259" key="1">
    <source>
        <dbReference type="Pfam" id="PF17648"/>
    </source>
</evidence>
<keyword evidence="3" id="KW-1185">Reference proteome</keyword>
<feature type="domain" description="Luciferase" evidence="1">
    <location>
        <begin position="42"/>
        <end position="104"/>
    </location>
</feature>
<dbReference type="RefSeq" id="WP_379692075.1">
    <property type="nucleotide sequence ID" value="NZ_JBHSXH010000004.1"/>
</dbReference>
<comment type="caution">
    <text evidence="2">The sequence shown here is derived from an EMBL/GenBank/DDBJ whole genome shotgun (WGS) entry which is preliminary data.</text>
</comment>
<dbReference type="EMBL" id="JBHSXH010000004">
    <property type="protein sequence ID" value="MFC6823625.1"/>
    <property type="molecule type" value="Genomic_DNA"/>
</dbReference>
<gene>
    <name evidence="2" type="ORF">ACFQEV_01200</name>
</gene>